<feature type="domain" description="Integrase catalytic" evidence="1">
    <location>
        <begin position="226"/>
        <end position="449"/>
    </location>
</feature>
<dbReference type="GO" id="GO:0015074">
    <property type="term" value="P:DNA integration"/>
    <property type="evidence" value="ECO:0007669"/>
    <property type="project" value="InterPro"/>
</dbReference>
<organism evidence="2 3">
    <name type="scientific">Stenotrophomonas maltophilia</name>
    <name type="common">Pseudomonas maltophilia</name>
    <name type="synonym">Xanthomonas maltophilia</name>
    <dbReference type="NCBI Taxonomy" id="40324"/>
    <lineage>
        <taxon>Bacteria</taxon>
        <taxon>Pseudomonadati</taxon>
        <taxon>Pseudomonadota</taxon>
        <taxon>Gammaproteobacteria</taxon>
        <taxon>Lysobacterales</taxon>
        <taxon>Lysobacteraceae</taxon>
        <taxon>Stenotrophomonas</taxon>
        <taxon>Stenotrophomonas maltophilia group</taxon>
    </lineage>
</organism>
<sequence length="645" mass="71129">MAQNLKFNRRTLPADLADYSEWPACETSQLDPADLALFERRKKALIAYLGGYRTAEIASRLGIERTEVLRYLNRCVAVMDDGRIAGWVGLIKGFRKQKPTRSKPVNAMPGQSFGGYTGALSALFDSQPDVQSALDNYLATGITPEGAKQGRVTPKKAHQIFLELCRHAGLRRSEWPFCVTRRGREAICAYLKQFFTANHERVASLQYGEECRQRSRRPWEQSDTPKASAPFEIVEADEHTADIIFAVGVSTPKGIKYVPSHRMTLIVIVDRFTSFILGWDVVVRRTIASSDFLRCIDHASSGQCLSDQLRIALAGTLSEEVDPSELRFGFGSLFVDNALAHLSDNVGDRVRGETGAAISFGAIRRPKRRALVERVFGWLASAVFHQSPSTTGNTPKDTLRNQPECKAVRNQVTLEKLMKDTAKAVARWNSTPTEANYGSSPADQLLEYYAPGSGCLAPLGPPRSKMTPSLRVDVSSAIVRGSQKKGRPPRISYAGVEYGSPILAARWDLIAQAITLQADPYDISHIHAYTSDGRDLGRLEPLSSRWRHPHSLEMRRLLRSKIMSARDEPLADIVGSELQVLAQKALDACASAPRATKAATVLAEEGRKGYAPDMTLRAAAKSVDTQTLASRVRKSRSIDFSVIGK</sequence>
<dbReference type="EMBL" id="RXLZ01000013">
    <property type="protein sequence ID" value="RTQ90509.1"/>
    <property type="molecule type" value="Genomic_DNA"/>
</dbReference>
<dbReference type="AlphaFoldDB" id="A0A3S0QSI3"/>
<dbReference type="RefSeq" id="WP_126928418.1">
    <property type="nucleotide sequence ID" value="NZ_RXLZ01000013.1"/>
</dbReference>
<dbReference type="InterPro" id="IPR001584">
    <property type="entry name" value="Integrase_cat-core"/>
</dbReference>
<reference evidence="2 3" key="1">
    <citation type="submission" date="2018-12" db="EMBL/GenBank/DDBJ databases">
        <authorList>
            <person name="Kartti S."/>
            <person name="Manni A."/>
            <person name="Chemao El Fihri M.W."/>
            <person name="Laamarti M."/>
            <person name="Temsamani L."/>
            <person name="El Jamali J.E."/>
            <person name="Ouadghiri M."/>
            <person name="Ibrahimi A."/>
            <person name="Filati-Maltouf A."/>
        </authorList>
    </citation>
    <scope>NUCLEOTIDE SEQUENCE [LARGE SCALE GENOMIC DNA]</scope>
    <source>
        <strain evidence="2 3">MDMC339</strain>
    </source>
</reference>
<accession>A0A3S0QSI3</accession>
<comment type="caution">
    <text evidence="2">The sequence shown here is derived from an EMBL/GenBank/DDBJ whole genome shotgun (WGS) entry which is preliminary data.</text>
</comment>
<name>A0A3S0QSI3_STEMA</name>
<dbReference type="PROSITE" id="PS50994">
    <property type="entry name" value="INTEGRASE"/>
    <property type="match status" value="1"/>
</dbReference>
<dbReference type="GO" id="GO:0003676">
    <property type="term" value="F:nucleic acid binding"/>
    <property type="evidence" value="ECO:0007669"/>
    <property type="project" value="InterPro"/>
</dbReference>
<evidence type="ECO:0000313" key="2">
    <source>
        <dbReference type="EMBL" id="RTQ90509.1"/>
    </source>
</evidence>
<evidence type="ECO:0000259" key="1">
    <source>
        <dbReference type="PROSITE" id="PS50994"/>
    </source>
</evidence>
<protein>
    <recommendedName>
        <fullName evidence="1">Integrase catalytic domain-containing protein</fullName>
    </recommendedName>
</protein>
<gene>
    <name evidence="2" type="ORF">EKL94_06225</name>
</gene>
<dbReference type="InterPro" id="IPR036397">
    <property type="entry name" value="RNaseH_sf"/>
</dbReference>
<dbReference type="Proteomes" id="UP000271705">
    <property type="component" value="Unassembled WGS sequence"/>
</dbReference>
<evidence type="ECO:0000313" key="3">
    <source>
        <dbReference type="Proteomes" id="UP000271705"/>
    </source>
</evidence>
<proteinExistence type="predicted"/>
<dbReference type="Gene3D" id="3.30.420.10">
    <property type="entry name" value="Ribonuclease H-like superfamily/Ribonuclease H"/>
    <property type="match status" value="1"/>
</dbReference>